<comment type="catalytic activity">
    <reaction evidence="9 10">
        <text>tRNA(Gly) + glycine + ATP = glycyl-tRNA(Gly) + AMP + diphosphate</text>
        <dbReference type="Rhea" id="RHEA:16013"/>
        <dbReference type="Rhea" id="RHEA-COMP:9664"/>
        <dbReference type="Rhea" id="RHEA-COMP:9683"/>
        <dbReference type="ChEBI" id="CHEBI:30616"/>
        <dbReference type="ChEBI" id="CHEBI:33019"/>
        <dbReference type="ChEBI" id="CHEBI:57305"/>
        <dbReference type="ChEBI" id="CHEBI:78442"/>
        <dbReference type="ChEBI" id="CHEBI:78522"/>
        <dbReference type="ChEBI" id="CHEBI:456215"/>
        <dbReference type="EC" id="6.1.1.14"/>
    </reaction>
</comment>
<reference evidence="13" key="1">
    <citation type="submission" date="2017-04" db="EMBL/GenBank/DDBJ databases">
        <authorList>
            <person name="Varghese N."/>
            <person name="Submissions S."/>
        </authorList>
    </citation>
    <scope>NUCLEOTIDE SEQUENCE [LARGE SCALE GENOMIC DNA]</scope>
    <source>
        <strain evidence="13">USBA 82</strain>
    </source>
</reference>
<dbReference type="PROSITE" id="PS50861">
    <property type="entry name" value="AA_TRNA_LIGASE_II_GLYAB"/>
    <property type="match status" value="1"/>
</dbReference>
<protein>
    <recommendedName>
        <fullName evidence="10">Glycine--tRNA ligase beta subunit</fullName>
        <ecNumber evidence="10">6.1.1.14</ecNumber>
    </recommendedName>
    <alternativeName>
        <fullName evidence="10">Glycyl-tRNA synthetase beta subunit</fullName>
        <shortName evidence="10">GlyRS</shortName>
    </alternativeName>
</protein>
<proteinExistence type="inferred from homology"/>
<dbReference type="PANTHER" id="PTHR30075">
    <property type="entry name" value="GLYCYL-TRNA SYNTHETASE"/>
    <property type="match status" value="1"/>
</dbReference>
<name>A0A1X7KTP2_9BACT</name>
<dbReference type="HAMAP" id="MF_00255">
    <property type="entry name" value="Gly_tRNA_synth_beta"/>
    <property type="match status" value="1"/>
</dbReference>
<evidence type="ECO:0000313" key="13">
    <source>
        <dbReference type="Proteomes" id="UP000193355"/>
    </source>
</evidence>
<dbReference type="PANTHER" id="PTHR30075:SF2">
    <property type="entry name" value="GLYCINE--TRNA LIGASE, CHLOROPLASTIC_MITOCHONDRIAL 2"/>
    <property type="match status" value="1"/>
</dbReference>
<evidence type="ECO:0000256" key="7">
    <source>
        <dbReference type="ARBA" id="ARBA00022917"/>
    </source>
</evidence>
<dbReference type="EMBL" id="FXBB01000036">
    <property type="protein sequence ID" value="SMG44834.1"/>
    <property type="molecule type" value="Genomic_DNA"/>
</dbReference>
<dbReference type="InterPro" id="IPR006194">
    <property type="entry name" value="Gly-tRNA-synth_heterodimer"/>
</dbReference>
<evidence type="ECO:0000259" key="11">
    <source>
        <dbReference type="Pfam" id="PF05746"/>
    </source>
</evidence>
<dbReference type="RefSeq" id="WP_085545391.1">
    <property type="nucleotide sequence ID" value="NZ_FXBB01000036.1"/>
</dbReference>
<evidence type="ECO:0000256" key="1">
    <source>
        <dbReference type="ARBA" id="ARBA00004496"/>
    </source>
</evidence>
<evidence type="ECO:0000256" key="3">
    <source>
        <dbReference type="ARBA" id="ARBA00022490"/>
    </source>
</evidence>
<evidence type="ECO:0000256" key="10">
    <source>
        <dbReference type="HAMAP-Rule" id="MF_00255"/>
    </source>
</evidence>
<accession>A0A1X7KTP2</accession>
<evidence type="ECO:0000256" key="5">
    <source>
        <dbReference type="ARBA" id="ARBA00022741"/>
    </source>
</evidence>
<dbReference type="AlphaFoldDB" id="A0A1X7KTP2"/>
<evidence type="ECO:0000256" key="4">
    <source>
        <dbReference type="ARBA" id="ARBA00022598"/>
    </source>
</evidence>
<dbReference type="PRINTS" id="PR01045">
    <property type="entry name" value="TRNASYNTHGB"/>
</dbReference>
<dbReference type="Pfam" id="PF05746">
    <property type="entry name" value="DALR_1"/>
    <property type="match status" value="1"/>
</dbReference>
<keyword evidence="8 10" id="KW-0030">Aminoacyl-tRNA synthetase</keyword>
<evidence type="ECO:0000256" key="2">
    <source>
        <dbReference type="ARBA" id="ARBA00008226"/>
    </source>
</evidence>
<dbReference type="GO" id="GO:0006420">
    <property type="term" value="P:arginyl-tRNA aminoacylation"/>
    <property type="evidence" value="ECO:0007669"/>
    <property type="project" value="InterPro"/>
</dbReference>
<sequence length="688" mass="77019">MDTNNLVLEIGTEEIPSRFMTKALEDLVLAGEAEFKESRIDHGAIKTYGTPRRLVLSVKGLSDRQSDLMESFKGPAWSNAFDGSGNPTRAAQGFAKSKGIEVNDLEKRDVDGVPYVFAVVSEKGAPSSELLPDIMCRIISRLSFPKSMYWKKSTVRFARPIRWILCLLGSKVVPFELNGIPSGNTTRGHRFMGASSIVVDKESSYMERLYDNYVIVDQEKRKEKMLSSITVLEKEIGGSIDRDPDLIEENLFLVEYPLPFYGSFDKKYLELPEEVLVTTMKHHQKYFPVRDRSGKLMPYFVGVSNNRAISMDIIREGNQRVLRARLEDASFFWKEDRKVSLAERVDGLKKVVYQEKLGSVYEKVTKVTELSRFICDSLGDSGIIGLVDRAASIAKSDLLTNMVGEFPELQGVMGREYALKDGEDSRVALAMYEQYLPRFAGDSLPSDVIGAYIGLGERIFNLVGAYKTGFRPSGSQDPYGLRRAVRCINEIIWGMDLNLDLDETIDKAGKIVDLDADGMAELIAFGRQRTLIQLKEKGFSHELSELSVAVAGEKPLQALRYLKALDSVRGEEWFSNLITSAVRVGNILSKNGDDRAPSVDSSLLCLEQEKELFNQMELRSPKVASTIENNDWDGLMEVLYGLSPAVSDFFEGVMVMDKDDKVRGNRLALLAECDSLFKKIGDISRLKG</sequence>
<feature type="domain" description="DALR anticodon binding" evidence="11">
    <location>
        <begin position="580"/>
        <end position="679"/>
    </location>
</feature>
<dbReference type="STRING" id="561720.SAMN06275492_13620"/>
<evidence type="ECO:0000313" key="12">
    <source>
        <dbReference type="EMBL" id="SMG44834.1"/>
    </source>
</evidence>
<dbReference type="InterPro" id="IPR008909">
    <property type="entry name" value="DALR_anticod-bd"/>
</dbReference>
<comment type="subcellular location">
    <subcellularLocation>
        <location evidence="1 10">Cytoplasm</location>
    </subcellularLocation>
</comment>
<dbReference type="GO" id="GO:0005829">
    <property type="term" value="C:cytosol"/>
    <property type="evidence" value="ECO:0007669"/>
    <property type="project" value="TreeGrafter"/>
</dbReference>
<keyword evidence="3 10" id="KW-0963">Cytoplasm</keyword>
<dbReference type="NCBIfam" id="TIGR00211">
    <property type="entry name" value="glyS"/>
    <property type="match status" value="1"/>
</dbReference>
<dbReference type="SUPFAM" id="SSF47323">
    <property type="entry name" value="Anticodon-binding domain of a subclass of class I aminoacyl-tRNA synthetases"/>
    <property type="match status" value="1"/>
</dbReference>
<keyword evidence="6 10" id="KW-0067">ATP-binding</keyword>
<dbReference type="Pfam" id="PF02092">
    <property type="entry name" value="tRNA_synt_2f"/>
    <property type="match status" value="1"/>
</dbReference>
<dbReference type="GO" id="GO:0004820">
    <property type="term" value="F:glycine-tRNA ligase activity"/>
    <property type="evidence" value="ECO:0007669"/>
    <property type="project" value="UniProtKB-UniRule"/>
</dbReference>
<keyword evidence="5 10" id="KW-0547">Nucleotide-binding</keyword>
<keyword evidence="4 10" id="KW-0436">Ligase</keyword>
<keyword evidence="13" id="KW-1185">Reference proteome</keyword>
<keyword evidence="7 10" id="KW-0648">Protein biosynthesis</keyword>
<comment type="similarity">
    <text evidence="2 10">Belongs to the class-II aminoacyl-tRNA synthetase family.</text>
</comment>
<dbReference type="GO" id="GO:0004814">
    <property type="term" value="F:arginine-tRNA ligase activity"/>
    <property type="evidence" value="ECO:0007669"/>
    <property type="project" value="InterPro"/>
</dbReference>
<gene>
    <name evidence="10" type="primary">glyS</name>
    <name evidence="12" type="ORF">SAMN06275492_13620</name>
</gene>
<evidence type="ECO:0000256" key="6">
    <source>
        <dbReference type="ARBA" id="ARBA00022840"/>
    </source>
</evidence>
<dbReference type="OrthoDB" id="9775440at2"/>
<organism evidence="12 13">
    <name type="scientific">Dethiosulfovibrio salsuginis</name>
    <dbReference type="NCBI Taxonomy" id="561720"/>
    <lineage>
        <taxon>Bacteria</taxon>
        <taxon>Thermotogati</taxon>
        <taxon>Synergistota</taxon>
        <taxon>Synergistia</taxon>
        <taxon>Synergistales</taxon>
        <taxon>Dethiosulfovibrionaceae</taxon>
        <taxon>Dethiosulfovibrio</taxon>
    </lineage>
</organism>
<dbReference type="GO" id="GO:0006426">
    <property type="term" value="P:glycyl-tRNA aminoacylation"/>
    <property type="evidence" value="ECO:0007669"/>
    <property type="project" value="UniProtKB-UniRule"/>
</dbReference>
<dbReference type="Gene3D" id="1.10.730.10">
    <property type="entry name" value="Isoleucyl-tRNA Synthetase, Domain 1"/>
    <property type="match status" value="1"/>
</dbReference>
<dbReference type="EC" id="6.1.1.14" evidence="10"/>
<dbReference type="GO" id="GO:0005524">
    <property type="term" value="F:ATP binding"/>
    <property type="evidence" value="ECO:0007669"/>
    <property type="project" value="UniProtKB-UniRule"/>
</dbReference>
<comment type="subunit">
    <text evidence="10">Tetramer of two alpha and two beta subunits.</text>
</comment>
<dbReference type="Proteomes" id="UP000193355">
    <property type="component" value="Unassembled WGS sequence"/>
</dbReference>
<evidence type="ECO:0000256" key="9">
    <source>
        <dbReference type="ARBA" id="ARBA00047937"/>
    </source>
</evidence>
<dbReference type="InterPro" id="IPR015944">
    <property type="entry name" value="Gly-tRNA-synth_bsu"/>
</dbReference>
<dbReference type="InterPro" id="IPR009080">
    <property type="entry name" value="tRNAsynth_Ia_anticodon-bd"/>
</dbReference>
<evidence type="ECO:0000256" key="8">
    <source>
        <dbReference type="ARBA" id="ARBA00023146"/>
    </source>
</evidence>